<gene>
    <name evidence="5" type="ORF">DUT91_01350</name>
</gene>
<dbReference type="SUPFAM" id="SSF51215">
    <property type="entry name" value="Regulatory protein AraC"/>
    <property type="match status" value="1"/>
</dbReference>
<dbReference type="GO" id="GO:0043565">
    <property type="term" value="F:sequence-specific DNA binding"/>
    <property type="evidence" value="ECO:0007669"/>
    <property type="project" value="InterPro"/>
</dbReference>
<evidence type="ECO:0000256" key="2">
    <source>
        <dbReference type="ARBA" id="ARBA00023125"/>
    </source>
</evidence>
<comment type="caution">
    <text evidence="5">The sequence shown here is derived from an EMBL/GenBank/DDBJ whole genome shotgun (WGS) entry which is preliminary data.</text>
</comment>
<dbReference type="OrthoDB" id="9809338at2"/>
<evidence type="ECO:0000256" key="1">
    <source>
        <dbReference type="ARBA" id="ARBA00023015"/>
    </source>
</evidence>
<dbReference type="AlphaFoldDB" id="A0A368K800"/>
<keyword evidence="1" id="KW-0805">Transcription regulation</keyword>
<keyword evidence="3" id="KW-0804">Transcription</keyword>
<dbReference type="Pfam" id="PF12833">
    <property type="entry name" value="HTH_18"/>
    <property type="match status" value="1"/>
</dbReference>
<keyword evidence="6" id="KW-1185">Reference proteome</keyword>
<sequence>MSVMNAVIGADVQAGLERSCTPSHDWIRLAPPEPGLERMEAFFGGHAFDPHRHDTYAIGYTLNGVQSFDYRGVKVDSTAGKVIVIHPDEVHNGHSGLETGFRYRMLYIEPFMIRDALGERAGSLPFVRDVAADDPRLLVALRPAFAALDNGLEGLEMDQIVVAIADALLARDPTAGKRSSSAISSIAVERARQFLNENFGRTVASGQLEEITGLDRYALARHFRQQLGTSPYRYLTMRRLDHAKRVMRQGAALAEAALSSGFADQSHMTRQFKQAYGMPPGRWRTINLQE</sequence>
<proteinExistence type="predicted"/>
<evidence type="ECO:0000313" key="5">
    <source>
        <dbReference type="EMBL" id="RCS25479.1"/>
    </source>
</evidence>
<dbReference type="InterPro" id="IPR009057">
    <property type="entry name" value="Homeodomain-like_sf"/>
</dbReference>
<feature type="domain" description="HTH araC/xylS-type" evidence="4">
    <location>
        <begin position="189"/>
        <end position="286"/>
    </location>
</feature>
<dbReference type="PROSITE" id="PS01124">
    <property type="entry name" value="HTH_ARAC_FAMILY_2"/>
    <property type="match status" value="1"/>
</dbReference>
<dbReference type="InterPro" id="IPR050204">
    <property type="entry name" value="AraC_XylS_family_regulators"/>
</dbReference>
<dbReference type="GO" id="GO:0003700">
    <property type="term" value="F:DNA-binding transcription factor activity"/>
    <property type="evidence" value="ECO:0007669"/>
    <property type="project" value="InterPro"/>
</dbReference>
<keyword evidence="2" id="KW-0238">DNA-binding</keyword>
<dbReference type="Pfam" id="PF02311">
    <property type="entry name" value="AraC_binding"/>
    <property type="match status" value="1"/>
</dbReference>
<dbReference type="InterPro" id="IPR037923">
    <property type="entry name" value="HTH-like"/>
</dbReference>
<dbReference type="SMART" id="SM00342">
    <property type="entry name" value="HTH_ARAC"/>
    <property type="match status" value="1"/>
</dbReference>
<name>A0A368K800_9HYPH</name>
<organism evidence="5 6">
    <name type="scientific">Phyllobacterium salinisoli</name>
    <dbReference type="NCBI Taxonomy" id="1899321"/>
    <lineage>
        <taxon>Bacteria</taxon>
        <taxon>Pseudomonadati</taxon>
        <taxon>Pseudomonadota</taxon>
        <taxon>Alphaproteobacteria</taxon>
        <taxon>Hyphomicrobiales</taxon>
        <taxon>Phyllobacteriaceae</taxon>
        <taxon>Phyllobacterium</taxon>
    </lineage>
</organism>
<evidence type="ECO:0000259" key="4">
    <source>
        <dbReference type="PROSITE" id="PS01124"/>
    </source>
</evidence>
<dbReference type="Proteomes" id="UP000253420">
    <property type="component" value="Unassembled WGS sequence"/>
</dbReference>
<dbReference type="Gene3D" id="1.10.10.60">
    <property type="entry name" value="Homeodomain-like"/>
    <property type="match status" value="1"/>
</dbReference>
<dbReference type="InterPro" id="IPR003313">
    <property type="entry name" value="AraC-bd"/>
</dbReference>
<accession>A0A368K800</accession>
<dbReference type="PANTHER" id="PTHR46796:SF2">
    <property type="entry name" value="TRANSCRIPTIONAL REGULATORY PROTEIN"/>
    <property type="match status" value="1"/>
</dbReference>
<evidence type="ECO:0000256" key="3">
    <source>
        <dbReference type="ARBA" id="ARBA00023163"/>
    </source>
</evidence>
<dbReference type="EMBL" id="QOZG01000001">
    <property type="protein sequence ID" value="RCS25479.1"/>
    <property type="molecule type" value="Genomic_DNA"/>
</dbReference>
<reference evidence="5 6" key="1">
    <citation type="submission" date="2018-07" db="EMBL/GenBank/DDBJ databases">
        <title>The draft genome of Phyllobacterium salinisoli.</title>
        <authorList>
            <person name="Liu L."/>
            <person name="Li L."/>
            <person name="Zhang X."/>
            <person name="Liang L."/>
        </authorList>
    </citation>
    <scope>NUCLEOTIDE SEQUENCE [LARGE SCALE GENOMIC DNA]</scope>
    <source>
        <strain evidence="5 6">LLAN61</strain>
    </source>
</reference>
<protein>
    <submittedName>
        <fullName evidence="5">AraC family transcriptional regulator</fullName>
    </submittedName>
</protein>
<dbReference type="PANTHER" id="PTHR46796">
    <property type="entry name" value="HTH-TYPE TRANSCRIPTIONAL ACTIVATOR RHAS-RELATED"/>
    <property type="match status" value="1"/>
</dbReference>
<dbReference type="InterPro" id="IPR018060">
    <property type="entry name" value="HTH_AraC"/>
</dbReference>
<dbReference type="SUPFAM" id="SSF46689">
    <property type="entry name" value="Homeodomain-like"/>
    <property type="match status" value="2"/>
</dbReference>
<evidence type="ECO:0000313" key="6">
    <source>
        <dbReference type="Proteomes" id="UP000253420"/>
    </source>
</evidence>